<accession>A0AAE1MFB5</accession>
<evidence type="ECO:0000256" key="4">
    <source>
        <dbReference type="ARBA" id="ARBA00022576"/>
    </source>
</evidence>
<feature type="domain" description="Alliinase C-terminal" evidence="7">
    <location>
        <begin position="34"/>
        <end position="401"/>
    </location>
</feature>
<dbReference type="InterPro" id="IPR015424">
    <property type="entry name" value="PyrdxlP-dep_Trfase"/>
</dbReference>
<feature type="region of interest" description="Disordered" evidence="6">
    <location>
        <begin position="1"/>
        <end position="25"/>
    </location>
</feature>
<evidence type="ECO:0000256" key="2">
    <source>
        <dbReference type="ARBA" id="ARBA00006312"/>
    </source>
</evidence>
<reference evidence="8" key="1">
    <citation type="submission" date="2023-10" db="EMBL/GenBank/DDBJ databases">
        <title>Chromosome-level genome of the transformable northern wattle, Acacia crassicarpa.</title>
        <authorList>
            <person name="Massaro I."/>
            <person name="Sinha N.R."/>
            <person name="Poethig S."/>
            <person name="Leichty A.R."/>
        </authorList>
    </citation>
    <scope>NUCLEOTIDE SEQUENCE</scope>
    <source>
        <strain evidence="8">Acra3RX</strain>
        <tissue evidence="8">Leaf</tissue>
    </source>
</reference>
<dbReference type="InterPro" id="IPR015421">
    <property type="entry name" value="PyrdxlP-dep_Trfase_major"/>
</dbReference>
<dbReference type="InterPro" id="IPR037029">
    <property type="entry name" value="Alliinase_N_sf"/>
</dbReference>
<proteinExistence type="inferred from homology"/>
<dbReference type="SUPFAM" id="SSF53383">
    <property type="entry name" value="PLP-dependent transferases"/>
    <property type="match status" value="1"/>
</dbReference>
<evidence type="ECO:0000256" key="1">
    <source>
        <dbReference type="ARBA" id="ARBA00001933"/>
    </source>
</evidence>
<evidence type="ECO:0000259" key="7">
    <source>
        <dbReference type="Pfam" id="PF04864"/>
    </source>
</evidence>
<name>A0AAE1MFB5_9FABA</name>
<comment type="subunit">
    <text evidence="3">Homodimer.</text>
</comment>
<dbReference type="EMBL" id="JAWXYG010000009">
    <property type="protein sequence ID" value="KAK4263154.1"/>
    <property type="molecule type" value="Genomic_DNA"/>
</dbReference>
<evidence type="ECO:0000313" key="8">
    <source>
        <dbReference type="EMBL" id="KAK4263154.1"/>
    </source>
</evidence>
<dbReference type="GO" id="GO:0008483">
    <property type="term" value="F:transaminase activity"/>
    <property type="evidence" value="ECO:0007669"/>
    <property type="project" value="UniProtKB-KW"/>
</dbReference>
<evidence type="ECO:0000256" key="6">
    <source>
        <dbReference type="SAM" id="MobiDB-lite"/>
    </source>
</evidence>
<evidence type="ECO:0000313" key="9">
    <source>
        <dbReference type="Proteomes" id="UP001293593"/>
    </source>
</evidence>
<dbReference type="PANTHER" id="PTHR43795">
    <property type="entry name" value="BIFUNCTIONAL ASPARTATE AMINOTRANSFERASE AND GLUTAMATE/ASPARTATE-PREPHENATE AMINOTRANSFERASE-RELATED"/>
    <property type="match status" value="1"/>
</dbReference>
<dbReference type="InterPro" id="IPR015422">
    <property type="entry name" value="PyrdxlP-dep_Trfase_small"/>
</dbReference>
<dbReference type="Gene3D" id="3.40.640.10">
    <property type="entry name" value="Type I PLP-dependent aspartate aminotransferase-like (Major domain)"/>
    <property type="match status" value="1"/>
</dbReference>
<feature type="compositionally biased region" description="Polar residues" evidence="6">
    <location>
        <begin position="14"/>
        <end position="25"/>
    </location>
</feature>
<keyword evidence="9" id="KW-1185">Reference proteome</keyword>
<evidence type="ECO:0000256" key="5">
    <source>
        <dbReference type="ARBA" id="ARBA00022898"/>
    </source>
</evidence>
<dbReference type="PANTHER" id="PTHR43795:SF15">
    <property type="entry name" value="TRYPTOPHAN AMINOTRANSFERASE-RELATED PROTEIN 1"/>
    <property type="match status" value="1"/>
</dbReference>
<dbReference type="Pfam" id="PF04864">
    <property type="entry name" value="Alliinase_C"/>
    <property type="match status" value="1"/>
</dbReference>
<keyword evidence="4" id="KW-0808">Transferase</keyword>
<keyword evidence="5" id="KW-0663">Pyridoxal phosphate</keyword>
<comment type="caution">
    <text evidence="8">The sequence shown here is derived from an EMBL/GenBank/DDBJ whole genome shotgun (WGS) entry which is preliminary data.</text>
</comment>
<dbReference type="Gene3D" id="3.90.1150.10">
    <property type="entry name" value="Aspartate Aminotransferase, domain 1"/>
    <property type="match status" value="1"/>
</dbReference>
<evidence type="ECO:0000256" key="3">
    <source>
        <dbReference type="ARBA" id="ARBA00011738"/>
    </source>
</evidence>
<dbReference type="CDD" id="cd00609">
    <property type="entry name" value="AAT_like"/>
    <property type="match status" value="1"/>
</dbReference>
<keyword evidence="4" id="KW-0032">Aminotransferase</keyword>
<dbReference type="Gene3D" id="2.10.25.30">
    <property type="entry name" value="EGF-like, alliinase"/>
    <property type="match status" value="1"/>
</dbReference>
<protein>
    <recommendedName>
        <fullName evidence="7">Alliinase C-terminal domain-containing protein</fullName>
    </recommendedName>
</protein>
<dbReference type="Proteomes" id="UP001293593">
    <property type="component" value="Unassembled WGS sequence"/>
</dbReference>
<dbReference type="GO" id="GO:0006520">
    <property type="term" value="P:amino acid metabolic process"/>
    <property type="evidence" value="ECO:0007669"/>
    <property type="project" value="TreeGrafter"/>
</dbReference>
<dbReference type="GO" id="GO:0016846">
    <property type="term" value="F:carbon-sulfur lyase activity"/>
    <property type="evidence" value="ECO:0007669"/>
    <property type="project" value="InterPro"/>
</dbReference>
<gene>
    <name evidence="8" type="ORF">QN277_028611</name>
</gene>
<sequence>MVENLPAVPDDLHNSNNGLPSSNSDTSLPYSSIVNLDRGDTVLLESYWRKMRKESIVEIEGWEFLSYASDLKSVCWFMMPELRDAIKKLHALVGNAETDDRQIVLGNGSTQLFQAALFALSASSDGPVNVVAAAPYYSGYPDETDLVRSSLYKWSGDAKDYEKQEAYIEIVTSPNNPDGSIRGPVVMSNKCDGEGKLIHDLAYYWPHYTPITYQANHDLMLFTFSKCTGHSGSRIGWAIVKDIDIAKKMTTFIVLNSIGVSKESQARAAKIMGVVCNSYQSFKFDGSNNNKESQLFFEFNRHLLKERWEKLREVVKQSDRFLLPRFQKTYCNFTNESFETYPAFAWLMSKDEEDCGSYLEKKLRVVARSGNRFGSDPKYVRINMLTTGDDFDEFLERLSNIKDITF</sequence>
<comment type="similarity">
    <text evidence="2">Belongs to the alliinase family.</text>
</comment>
<organism evidence="8 9">
    <name type="scientific">Acacia crassicarpa</name>
    <name type="common">northern wattle</name>
    <dbReference type="NCBI Taxonomy" id="499986"/>
    <lineage>
        <taxon>Eukaryota</taxon>
        <taxon>Viridiplantae</taxon>
        <taxon>Streptophyta</taxon>
        <taxon>Embryophyta</taxon>
        <taxon>Tracheophyta</taxon>
        <taxon>Spermatophyta</taxon>
        <taxon>Magnoliopsida</taxon>
        <taxon>eudicotyledons</taxon>
        <taxon>Gunneridae</taxon>
        <taxon>Pentapetalae</taxon>
        <taxon>rosids</taxon>
        <taxon>fabids</taxon>
        <taxon>Fabales</taxon>
        <taxon>Fabaceae</taxon>
        <taxon>Caesalpinioideae</taxon>
        <taxon>mimosoid clade</taxon>
        <taxon>Acacieae</taxon>
        <taxon>Acacia</taxon>
    </lineage>
</organism>
<dbReference type="InterPro" id="IPR050478">
    <property type="entry name" value="Ethylene_sulfur-biosynth"/>
</dbReference>
<dbReference type="InterPro" id="IPR006948">
    <property type="entry name" value="Alliinase_C"/>
</dbReference>
<comment type="cofactor">
    <cofactor evidence="1">
        <name>pyridoxal 5'-phosphate</name>
        <dbReference type="ChEBI" id="CHEBI:597326"/>
    </cofactor>
</comment>
<dbReference type="AlphaFoldDB" id="A0AAE1MFB5"/>